<evidence type="ECO:0000313" key="1">
    <source>
        <dbReference type="EMBL" id="SMY11393.1"/>
    </source>
</evidence>
<accession>A0A2H1L4S2</accession>
<dbReference type="RefSeq" id="WP_101588258.1">
    <property type="nucleotide sequence ID" value="NZ_FXZM01000004.1"/>
</dbReference>
<reference evidence="2" key="1">
    <citation type="submission" date="2017-03" db="EMBL/GenBank/DDBJ databases">
        <authorList>
            <person name="Monnet C."/>
        </authorList>
    </citation>
    <scope>NUCLEOTIDE SEQUENCE [LARGE SCALE GENOMIC DNA]</scope>
    <source>
        <strain evidence="2">SJ5-8</strain>
    </source>
</reference>
<proteinExistence type="predicted"/>
<gene>
    <name evidence="1" type="ORF">BJEO58_00978</name>
</gene>
<sequence>MTESTGPEAAAGSAASAAAGAPAPSVAWPVRVTHDRAIAWLRRRVPGAAAVRAQLYHHPMLATSYEVRKRDGSASAHALVDLVGGRAYATEPWEHVAFVPLAEAEAACAAAISDPVRVLDDERGERAARDLVRSVLLRGRRLGPPGQLHPLREPLLFGKPNWWLTATKDGRPVEIILDGLTGRHYALTA</sequence>
<evidence type="ECO:0000313" key="2">
    <source>
        <dbReference type="Proteomes" id="UP000234462"/>
    </source>
</evidence>
<dbReference type="EMBL" id="FXZM01000004">
    <property type="protein sequence ID" value="SMY11393.1"/>
    <property type="molecule type" value="Genomic_DNA"/>
</dbReference>
<keyword evidence="2" id="KW-1185">Reference proteome</keyword>
<protein>
    <submittedName>
        <fullName evidence="1">Uncharacterized protein</fullName>
    </submittedName>
</protein>
<dbReference type="AlphaFoldDB" id="A0A2H1L4S2"/>
<dbReference type="OrthoDB" id="4965641at2"/>
<name>A0A2H1L4S2_9MICO</name>
<dbReference type="Proteomes" id="UP000234462">
    <property type="component" value="Unassembled WGS sequence"/>
</dbReference>
<organism evidence="1 2">
    <name type="scientific">Brevibacterium jeotgali</name>
    <dbReference type="NCBI Taxonomy" id="1262550"/>
    <lineage>
        <taxon>Bacteria</taxon>
        <taxon>Bacillati</taxon>
        <taxon>Actinomycetota</taxon>
        <taxon>Actinomycetes</taxon>
        <taxon>Micrococcales</taxon>
        <taxon>Brevibacteriaceae</taxon>
        <taxon>Brevibacterium</taxon>
    </lineage>
</organism>